<reference evidence="1" key="2">
    <citation type="submission" date="2021-10" db="EMBL/GenBank/DDBJ databases">
        <authorList>
            <person name="Piombo E."/>
        </authorList>
    </citation>
    <scope>NUCLEOTIDE SEQUENCE</scope>
</reference>
<organism evidence="1 2">
    <name type="scientific">Clonostachys rosea f. rosea IK726</name>
    <dbReference type="NCBI Taxonomy" id="1349383"/>
    <lineage>
        <taxon>Eukaryota</taxon>
        <taxon>Fungi</taxon>
        <taxon>Dikarya</taxon>
        <taxon>Ascomycota</taxon>
        <taxon>Pezizomycotina</taxon>
        <taxon>Sordariomycetes</taxon>
        <taxon>Hypocreomycetidae</taxon>
        <taxon>Hypocreales</taxon>
        <taxon>Bionectriaceae</taxon>
        <taxon>Clonostachys</taxon>
    </lineage>
</organism>
<dbReference type="Proteomes" id="UP000836387">
    <property type="component" value="Unassembled WGS sequence"/>
</dbReference>
<comment type="caution">
    <text evidence="1">The sequence shown here is derived from an EMBL/GenBank/DDBJ whole genome shotgun (WGS) entry which is preliminary data.</text>
</comment>
<keyword evidence="2" id="KW-1185">Reference proteome</keyword>
<name>A0ACA9THA4_BIOOC</name>
<accession>A0ACA9THA4</accession>
<proteinExistence type="predicted"/>
<sequence length="417" mass="44187">MALQLKSQLLFIGASVASALPRASTVQWGKCDYGLRSTLPAQCANISVPMDYTSANASAKYTLPLLRIPVAANTISRGSIIINFGGAGQPGIPSLAAQAQVIRSSLSPDYDLISFNPRGTHEDKLFFSCYSEEERTHVFNPDPLAEVWGDVGGLVGTAFVVRDIVKISEAVGDELINYFEISYGTVLGATLVSMFPNKVGKVALDSKGTNSAAEPGPMPPSTPSSPSASPRAQPSAPSPARHAATAAELQAKIYAMIDAARANPIALPLEHARYDTTIVRGTVVDYSTLKTMDFLSLYEASPSNGLGLRSSICAQWQISAKERYLGDYKVATRNPVPIVNNRYDPATPLESARNVSAGLAGSRVVEVNRIGHGSVGAVSKCLQNVIADFFGRGVMPEVTLCELDEPLLPTDGTLGSL</sequence>
<gene>
    <name evidence="1" type="ORF">CRV2_00010604</name>
</gene>
<evidence type="ECO:0000313" key="2">
    <source>
        <dbReference type="Proteomes" id="UP000836387"/>
    </source>
</evidence>
<protein>
    <submittedName>
        <fullName evidence="1">Uncharacterized protein</fullName>
    </submittedName>
</protein>
<evidence type="ECO:0000313" key="1">
    <source>
        <dbReference type="EMBL" id="CAG9940268.1"/>
    </source>
</evidence>
<dbReference type="EMBL" id="CADEHS020000004">
    <property type="protein sequence ID" value="CAG9940268.1"/>
    <property type="molecule type" value="Genomic_DNA"/>
</dbReference>
<reference evidence="1" key="1">
    <citation type="submission" date="2020-04" db="EMBL/GenBank/DDBJ databases">
        <authorList>
            <person name="Broberg M."/>
        </authorList>
    </citation>
    <scope>NUCLEOTIDE SEQUENCE</scope>
</reference>